<organism evidence="1 2">
    <name type="scientific">Empedobacter tilapiae</name>
    <dbReference type="NCBI Taxonomy" id="2491114"/>
    <lineage>
        <taxon>Bacteria</taxon>
        <taxon>Pseudomonadati</taxon>
        <taxon>Bacteroidota</taxon>
        <taxon>Flavobacteriia</taxon>
        <taxon>Flavobacteriales</taxon>
        <taxon>Weeksellaceae</taxon>
        <taxon>Empedobacter</taxon>
    </lineage>
</organism>
<protein>
    <submittedName>
        <fullName evidence="1">Uncharacterized protein</fullName>
    </submittedName>
</protein>
<dbReference type="OrthoDB" id="1449439at2"/>
<accession>A0A4Z1BGD9</accession>
<dbReference type="RefSeq" id="WP_135834713.1">
    <property type="nucleotide sequence ID" value="NZ_CAUQWU010000006.1"/>
</dbReference>
<sequence>MSSLTVQIALDFVECTKEQKEKFLSHLEQLNWKPLNPNKLWITEFRNVKNGENKLRSIEQELILAKEISNLYELDYAIIADKEIYINQLI</sequence>
<evidence type="ECO:0000313" key="2">
    <source>
        <dbReference type="Proteomes" id="UP000297998"/>
    </source>
</evidence>
<dbReference type="Proteomes" id="UP000297998">
    <property type="component" value="Unassembled WGS sequence"/>
</dbReference>
<dbReference type="EMBL" id="SRPE01000003">
    <property type="protein sequence ID" value="TGN29258.1"/>
    <property type="molecule type" value="Genomic_DNA"/>
</dbReference>
<keyword evidence="2" id="KW-1185">Reference proteome</keyword>
<evidence type="ECO:0000313" key="1">
    <source>
        <dbReference type="EMBL" id="TGN29258.1"/>
    </source>
</evidence>
<name>A0A4Z1BGD9_9FLAO</name>
<proteinExistence type="predicted"/>
<comment type="caution">
    <text evidence="1">The sequence shown here is derived from an EMBL/GenBank/DDBJ whole genome shotgun (WGS) entry which is preliminary data.</text>
</comment>
<dbReference type="AlphaFoldDB" id="A0A4Z1BGD9"/>
<reference evidence="1 2" key="1">
    <citation type="submission" date="2019-03" db="EMBL/GenBank/DDBJ databases">
        <title>Empedobacter tilapiae sp. nov., isolated from an intestine of Nile tilapia Oreochromis niloticus.</title>
        <authorList>
            <person name="Kim Y.-O."/>
            <person name="Yoon J.-H."/>
        </authorList>
    </citation>
    <scope>NUCLEOTIDE SEQUENCE [LARGE SCALE GENOMIC DNA]</scope>
    <source>
        <strain evidence="1 2">MRS2</strain>
    </source>
</reference>
<gene>
    <name evidence="1" type="ORF">E4J94_04700</name>
</gene>